<feature type="transmembrane region" description="Helical" evidence="4">
    <location>
        <begin position="58"/>
        <end position="79"/>
    </location>
</feature>
<feature type="transmembrane region" description="Helical" evidence="4">
    <location>
        <begin position="99"/>
        <end position="118"/>
    </location>
</feature>
<organism evidence="6 7">
    <name type="scientific">Folsomia candida</name>
    <name type="common">Springtail</name>
    <dbReference type="NCBI Taxonomy" id="158441"/>
    <lineage>
        <taxon>Eukaryota</taxon>
        <taxon>Metazoa</taxon>
        <taxon>Ecdysozoa</taxon>
        <taxon>Arthropoda</taxon>
        <taxon>Hexapoda</taxon>
        <taxon>Collembola</taxon>
        <taxon>Entomobryomorpha</taxon>
        <taxon>Isotomoidea</taxon>
        <taxon>Isotomidae</taxon>
        <taxon>Proisotominae</taxon>
        <taxon>Folsomia</taxon>
    </lineage>
</organism>
<dbReference type="InterPro" id="IPR042231">
    <property type="entry name" value="Cho/carn_acyl_trans_2"/>
</dbReference>
<name>A0A226EZ82_FOLCA</name>
<dbReference type="PANTHER" id="PTHR22589">
    <property type="entry name" value="CARNITINE O-ACYLTRANSFERASE"/>
    <property type="match status" value="1"/>
</dbReference>
<proteinExistence type="inferred from homology"/>
<comment type="similarity">
    <text evidence="1">Belongs to the carnitine/choline acetyltransferase family.</text>
</comment>
<feature type="domain" description="Choline/carnitine acyltransferase" evidence="5">
    <location>
        <begin position="173"/>
        <end position="376"/>
    </location>
</feature>
<dbReference type="STRING" id="158441.A0A226EZ82"/>
<keyword evidence="4" id="KW-1133">Transmembrane helix</keyword>
<dbReference type="Gene3D" id="3.30.559.70">
    <property type="entry name" value="Choline/Carnitine o-acyltransferase, domain 2"/>
    <property type="match status" value="1"/>
</dbReference>
<evidence type="ECO:0000256" key="2">
    <source>
        <dbReference type="ARBA" id="ARBA00022679"/>
    </source>
</evidence>
<dbReference type="GO" id="GO:0005739">
    <property type="term" value="C:mitochondrion"/>
    <property type="evidence" value="ECO:0007669"/>
    <property type="project" value="TreeGrafter"/>
</dbReference>
<dbReference type="GO" id="GO:0009437">
    <property type="term" value="P:carnitine metabolic process"/>
    <property type="evidence" value="ECO:0007669"/>
    <property type="project" value="TreeGrafter"/>
</dbReference>
<evidence type="ECO:0000256" key="1">
    <source>
        <dbReference type="ARBA" id="ARBA00005232"/>
    </source>
</evidence>
<dbReference type="OrthoDB" id="240216at2759"/>
<dbReference type="Proteomes" id="UP000198287">
    <property type="component" value="Unassembled WGS sequence"/>
</dbReference>
<keyword evidence="4" id="KW-0812">Transmembrane</keyword>
<sequence>MAEARSAVGKLRVFPDLEEGRDSWKDVYTAIRKSLVRRFFRTRNSIHNGTWPTSTNNLSIVFAITFGLLLAEPVKTVVLNKLLWNLADVLPIPDGTPRWFRAFITAWVVGLVFFVVLMKLRQYALRALLSYRGWLYENLKSQSGKTVLWGVLVKMISGYSPSLYSCQRSLPRLPVPNVHQTLVLLLDSLKPLCTQTEHNELIAEAAAFENSALCKKLQRILILKSWWMPNYVSDWWEKYVYLMSRSPLAINSNYYGMDQSYWTPTNNQTARAATIIYNILVFKRMIDREELAPLLIRNTIPICMSQYERLFSSIRVPGEKVDKLRHCDSADSKHIVVNYLGMYYRVECYDIKNQILSPSAIQTQFEWIMNQADSELKSGKRHSLNKVKIELVVAICKYIDKDYIFIYKKKV</sequence>
<dbReference type="Gene3D" id="3.30.559.10">
    <property type="entry name" value="Chloramphenicol acetyltransferase-like domain"/>
    <property type="match status" value="1"/>
</dbReference>
<evidence type="ECO:0000313" key="7">
    <source>
        <dbReference type="Proteomes" id="UP000198287"/>
    </source>
</evidence>
<dbReference type="EMBL" id="LNIX01000001">
    <property type="protein sequence ID" value="OXA62457.1"/>
    <property type="molecule type" value="Genomic_DNA"/>
</dbReference>
<dbReference type="InterPro" id="IPR000542">
    <property type="entry name" value="Carn_acyl_trans"/>
</dbReference>
<comment type="caution">
    <text evidence="6">The sequence shown here is derived from an EMBL/GenBank/DDBJ whole genome shotgun (WGS) entry which is preliminary data.</text>
</comment>
<keyword evidence="4" id="KW-0472">Membrane</keyword>
<keyword evidence="7" id="KW-1185">Reference proteome</keyword>
<accession>A0A226EZ82</accession>
<evidence type="ECO:0000313" key="6">
    <source>
        <dbReference type="EMBL" id="OXA62457.1"/>
    </source>
</evidence>
<dbReference type="PROSITE" id="PS00439">
    <property type="entry name" value="ACYLTRANSF_C_1"/>
    <property type="match status" value="1"/>
</dbReference>
<reference evidence="6 7" key="1">
    <citation type="submission" date="2015-12" db="EMBL/GenBank/DDBJ databases">
        <title>The genome of Folsomia candida.</title>
        <authorList>
            <person name="Faddeeva A."/>
            <person name="Derks M.F."/>
            <person name="Anvar Y."/>
            <person name="Smit S."/>
            <person name="Van Straalen N."/>
            <person name="Roelofs D."/>
        </authorList>
    </citation>
    <scope>NUCLEOTIDE SEQUENCE [LARGE SCALE GENOMIC DNA]</scope>
    <source>
        <strain evidence="6 7">VU population</strain>
        <tissue evidence="6">Whole body</tissue>
    </source>
</reference>
<evidence type="ECO:0000259" key="5">
    <source>
        <dbReference type="Pfam" id="PF00755"/>
    </source>
</evidence>
<gene>
    <name evidence="6" type="ORF">Fcan01_01786</name>
</gene>
<keyword evidence="2 6" id="KW-0808">Transferase</keyword>
<dbReference type="GO" id="GO:0006631">
    <property type="term" value="P:fatty acid metabolic process"/>
    <property type="evidence" value="ECO:0007669"/>
    <property type="project" value="TreeGrafter"/>
</dbReference>
<dbReference type="Pfam" id="PF00755">
    <property type="entry name" value="Carn_acyltransf"/>
    <property type="match status" value="1"/>
</dbReference>
<dbReference type="GO" id="GO:0004095">
    <property type="term" value="F:carnitine O-palmitoyltransferase activity"/>
    <property type="evidence" value="ECO:0007669"/>
    <property type="project" value="TreeGrafter"/>
</dbReference>
<dbReference type="InterPro" id="IPR039551">
    <property type="entry name" value="Cho/carn_acyl_trans"/>
</dbReference>
<keyword evidence="3" id="KW-0012">Acyltransferase</keyword>
<evidence type="ECO:0000256" key="3">
    <source>
        <dbReference type="ARBA" id="ARBA00023315"/>
    </source>
</evidence>
<dbReference type="SUPFAM" id="SSF52777">
    <property type="entry name" value="CoA-dependent acyltransferases"/>
    <property type="match status" value="1"/>
</dbReference>
<dbReference type="PANTHER" id="PTHR22589:SF31">
    <property type="entry name" value="CARNITINE O-PALMITOYLTRANSFERASE"/>
    <property type="match status" value="1"/>
</dbReference>
<dbReference type="InterPro" id="IPR023213">
    <property type="entry name" value="CAT-like_dom_sf"/>
</dbReference>
<evidence type="ECO:0000256" key="4">
    <source>
        <dbReference type="SAM" id="Phobius"/>
    </source>
</evidence>
<dbReference type="AlphaFoldDB" id="A0A226EZ82"/>
<protein>
    <submittedName>
        <fullName evidence="6">Carnitine O-palmitoyltransferase 1, liver isoform</fullName>
    </submittedName>
</protein>